<dbReference type="EMBL" id="CAKXAJ010026534">
    <property type="protein sequence ID" value="CAH2269533.1"/>
    <property type="molecule type" value="Genomic_DNA"/>
</dbReference>
<feature type="signal peptide" evidence="1">
    <location>
        <begin position="1"/>
        <end position="19"/>
    </location>
</feature>
<dbReference type="AlphaFoldDB" id="A0A8S4SR15"/>
<protein>
    <submittedName>
        <fullName evidence="2">Jg19081 protein</fullName>
    </submittedName>
</protein>
<dbReference type="Proteomes" id="UP000838756">
    <property type="component" value="Unassembled WGS sequence"/>
</dbReference>
<evidence type="ECO:0000313" key="2">
    <source>
        <dbReference type="EMBL" id="CAH2269533.1"/>
    </source>
</evidence>
<keyword evidence="1" id="KW-0732">Signal</keyword>
<gene>
    <name evidence="2" type="primary">jg19081</name>
    <name evidence="2" type="ORF">PAEG_LOCUS27744</name>
</gene>
<name>A0A8S4SR15_9NEOP</name>
<keyword evidence="3" id="KW-1185">Reference proteome</keyword>
<accession>A0A8S4SR15</accession>
<comment type="caution">
    <text evidence="2">The sequence shown here is derived from an EMBL/GenBank/DDBJ whole genome shotgun (WGS) entry which is preliminary data.</text>
</comment>
<sequence>MRGAWEAFWLLVLVTAAAAQVDTRHLSASSTFDIDRRKWIRLDVSPLNEPLPLLGAAATLMCTLLLSHKVLSSPRGAVN</sequence>
<proteinExistence type="predicted"/>
<reference evidence="2" key="1">
    <citation type="submission" date="2022-03" db="EMBL/GenBank/DDBJ databases">
        <authorList>
            <person name="Lindestad O."/>
        </authorList>
    </citation>
    <scope>NUCLEOTIDE SEQUENCE</scope>
</reference>
<feature type="chain" id="PRO_5035881686" evidence="1">
    <location>
        <begin position="20"/>
        <end position="79"/>
    </location>
</feature>
<organism evidence="2 3">
    <name type="scientific">Pararge aegeria aegeria</name>
    <dbReference type="NCBI Taxonomy" id="348720"/>
    <lineage>
        <taxon>Eukaryota</taxon>
        <taxon>Metazoa</taxon>
        <taxon>Ecdysozoa</taxon>
        <taxon>Arthropoda</taxon>
        <taxon>Hexapoda</taxon>
        <taxon>Insecta</taxon>
        <taxon>Pterygota</taxon>
        <taxon>Neoptera</taxon>
        <taxon>Endopterygota</taxon>
        <taxon>Lepidoptera</taxon>
        <taxon>Glossata</taxon>
        <taxon>Ditrysia</taxon>
        <taxon>Papilionoidea</taxon>
        <taxon>Nymphalidae</taxon>
        <taxon>Satyrinae</taxon>
        <taxon>Satyrini</taxon>
        <taxon>Parargina</taxon>
        <taxon>Pararge</taxon>
    </lineage>
</organism>
<evidence type="ECO:0000313" key="3">
    <source>
        <dbReference type="Proteomes" id="UP000838756"/>
    </source>
</evidence>
<evidence type="ECO:0000256" key="1">
    <source>
        <dbReference type="SAM" id="SignalP"/>
    </source>
</evidence>